<name>A0AAE0I0B1_9PEZI</name>
<accession>A0AAE0I0B1</accession>
<keyword evidence="2" id="KW-1185">Reference proteome</keyword>
<comment type="caution">
    <text evidence="1">The sequence shown here is derived from an EMBL/GenBank/DDBJ whole genome shotgun (WGS) entry which is preliminary data.</text>
</comment>
<evidence type="ECO:0000313" key="2">
    <source>
        <dbReference type="Proteomes" id="UP001283341"/>
    </source>
</evidence>
<proteinExistence type="predicted"/>
<reference evidence="1" key="2">
    <citation type="submission" date="2023-06" db="EMBL/GenBank/DDBJ databases">
        <authorList>
            <consortium name="Lawrence Berkeley National Laboratory"/>
            <person name="Haridas S."/>
            <person name="Hensen N."/>
            <person name="Bonometti L."/>
            <person name="Westerberg I."/>
            <person name="Brannstrom I.O."/>
            <person name="Guillou S."/>
            <person name="Cros-Aarteil S."/>
            <person name="Calhoun S."/>
            <person name="Kuo A."/>
            <person name="Mondo S."/>
            <person name="Pangilinan J."/>
            <person name="Riley R."/>
            <person name="Labutti K."/>
            <person name="Andreopoulos B."/>
            <person name="Lipzen A."/>
            <person name="Chen C."/>
            <person name="Yanf M."/>
            <person name="Daum C."/>
            <person name="Ng V."/>
            <person name="Clum A."/>
            <person name="Steindorff A."/>
            <person name="Ohm R."/>
            <person name="Martin F."/>
            <person name="Silar P."/>
            <person name="Natvig D."/>
            <person name="Lalanne C."/>
            <person name="Gautier V."/>
            <person name="Ament-Velasquez S.L."/>
            <person name="Kruys A."/>
            <person name="Hutchinson M.I."/>
            <person name="Powell A.J."/>
            <person name="Barry K."/>
            <person name="Miller A.N."/>
            <person name="Grigoriev I.V."/>
            <person name="Debuchy R."/>
            <person name="Gladieux P."/>
            <person name="Thoren M.H."/>
            <person name="Johannesson H."/>
        </authorList>
    </citation>
    <scope>NUCLEOTIDE SEQUENCE</scope>
    <source>
        <strain evidence="1">CBS 118394</strain>
    </source>
</reference>
<dbReference type="EMBL" id="JAUEDM010000006">
    <property type="protein sequence ID" value="KAK3315231.1"/>
    <property type="molecule type" value="Genomic_DNA"/>
</dbReference>
<gene>
    <name evidence="1" type="ORF">B0H66DRAFT_536104</name>
</gene>
<dbReference type="AlphaFoldDB" id="A0AAE0I0B1"/>
<reference evidence="1" key="1">
    <citation type="journal article" date="2023" name="Mol. Phylogenet. Evol.">
        <title>Genome-scale phylogeny and comparative genomics of the fungal order Sordariales.</title>
        <authorList>
            <person name="Hensen N."/>
            <person name="Bonometti L."/>
            <person name="Westerberg I."/>
            <person name="Brannstrom I.O."/>
            <person name="Guillou S."/>
            <person name="Cros-Aarteil S."/>
            <person name="Calhoun S."/>
            <person name="Haridas S."/>
            <person name="Kuo A."/>
            <person name="Mondo S."/>
            <person name="Pangilinan J."/>
            <person name="Riley R."/>
            <person name="LaButti K."/>
            <person name="Andreopoulos B."/>
            <person name="Lipzen A."/>
            <person name="Chen C."/>
            <person name="Yan M."/>
            <person name="Daum C."/>
            <person name="Ng V."/>
            <person name="Clum A."/>
            <person name="Steindorff A."/>
            <person name="Ohm R.A."/>
            <person name="Martin F."/>
            <person name="Silar P."/>
            <person name="Natvig D.O."/>
            <person name="Lalanne C."/>
            <person name="Gautier V."/>
            <person name="Ament-Velasquez S.L."/>
            <person name="Kruys A."/>
            <person name="Hutchinson M.I."/>
            <person name="Powell A.J."/>
            <person name="Barry K."/>
            <person name="Miller A.N."/>
            <person name="Grigoriev I.V."/>
            <person name="Debuchy R."/>
            <person name="Gladieux P."/>
            <person name="Hiltunen Thoren M."/>
            <person name="Johannesson H."/>
        </authorList>
    </citation>
    <scope>NUCLEOTIDE SEQUENCE</scope>
    <source>
        <strain evidence="1">CBS 118394</strain>
    </source>
</reference>
<evidence type="ECO:0000313" key="1">
    <source>
        <dbReference type="EMBL" id="KAK3315231.1"/>
    </source>
</evidence>
<organism evidence="1 2">
    <name type="scientific">Apodospora peruviana</name>
    <dbReference type="NCBI Taxonomy" id="516989"/>
    <lineage>
        <taxon>Eukaryota</taxon>
        <taxon>Fungi</taxon>
        <taxon>Dikarya</taxon>
        <taxon>Ascomycota</taxon>
        <taxon>Pezizomycotina</taxon>
        <taxon>Sordariomycetes</taxon>
        <taxon>Sordariomycetidae</taxon>
        <taxon>Sordariales</taxon>
        <taxon>Lasiosphaeriaceae</taxon>
        <taxon>Apodospora</taxon>
    </lineage>
</organism>
<sequence length="116" mass="13019">MATRQHKELTAKAMSGSSLPWAARIRECLLRTPTTSAGRLSLTRSPASLTIHHRRSNPPDSQFEDGWFLSDFYAFNYLLKGSVADQVWLTAAEPSKFVEEAWPPSFISIDLLHQDG</sequence>
<protein>
    <submittedName>
        <fullName evidence="1">Uncharacterized protein</fullName>
    </submittedName>
</protein>
<dbReference type="Proteomes" id="UP001283341">
    <property type="component" value="Unassembled WGS sequence"/>
</dbReference>